<evidence type="ECO:0000313" key="18">
    <source>
        <dbReference type="Proteomes" id="UP000030645"/>
    </source>
</evidence>
<feature type="transmembrane region" description="Helical" evidence="15">
    <location>
        <begin position="302"/>
        <end position="321"/>
    </location>
</feature>
<keyword evidence="4" id="KW-0813">Transport</keyword>
<dbReference type="EMBL" id="KE346356">
    <property type="protein sequence ID" value="EXC35108.1"/>
    <property type="molecule type" value="Genomic_DNA"/>
</dbReference>
<dbReference type="FunFam" id="3.40.50.80:FF:000039">
    <property type="entry name" value="Ferric reduction oxidase 3"/>
    <property type="match status" value="1"/>
</dbReference>
<evidence type="ECO:0000256" key="5">
    <source>
        <dbReference type="ARBA" id="ARBA00022692"/>
    </source>
</evidence>
<dbReference type="InterPro" id="IPR050369">
    <property type="entry name" value="RBOH/FRE"/>
</dbReference>
<evidence type="ECO:0000256" key="2">
    <source>
        <dbReference type="ARBA" id="ARBA00004141"/>
    </source>
</evidence>
<keyword evidence="6" id="KW-0479">Metal-binding</keyword>
<comment type="cofactor">
    <cofactor evidence="1">
        <name>FAD</name>
        <dbReference type="ChEBI" id="CHEBI:57692"/>
    </cofactor>
</comment>
<dbReference type="GO" id="GO:0005886">
    <property type="term" value="C:plasma membrane"/>
    <property type="evidence" value="ECO:0007669"/>
    <property type="project" value="TreeGrafter"/>
</dbReference>
<dbReference type="eggNOG" id="KOG0039">
    <property type="taxonomic scope" value="Eukaryota"/>
</dbReference>
<evidence type="ECO:0000256" key="12">
    <source>
        <dbReference type="ARBA" id="ARBA00023136"/>
    </source>
</evidence>
<evidence type="ECO:0000259" key="16">
    <source>
        <dbReference type="PROSITE" id="PS51384"/>
    </source>
</evidence>
<evidence type="ECO:0000256" key="14">
    <source>
        <dbReference type="ARBA" id="ARBA00066905"/>
    </source>
</evidence>
<feature type="transmembrane region" description="Helical" evidence="15">
    <location>
        <begin position="21"/>
        <end position="37"/>
    </location>
</feature>
<dbReference type="PANTHER" id="PTHR11972:SF41">
    <property type="entry name" value="FERRIC REDUCTION OXIDASE 2"/>
    <property type="match status" value="1"/>
</dbReference>
<feature type="transmembrane region" description="Helical" evidence="15">
    <location>
        <begin position="549"/>
        <end position="574"/>
    </location>
</feature>
<dbReference type="AlphaFoldDB" id="W9SCD8"/>
<evidence type="ECO:0000256" key="3">
    <source>
        <dbReference type="ARBA" id="ARBA00006278"/>
    </source>
</evidence>
<evidence type="ECO:0000256" key="7">
    <source>
        <dbReference type="ARBA" id="ARBA00022982"/>
    </source>
</evidence>
<dbReference type="SUPFAM" id="SSF52343">
    <property type="entry name" value="Ferredoxin reductase-like, C-terminal NADP-linked domain"/>
    <property type="match status" value="1"/>
</dbReference>
<keyword evidence="9" id="KW-0560">Oxidoreductase</keyword>
<evidence type="ECO:0000256" key="4">
    <source>
        <dbReference type="ARBA" id="ARBA00022448"/>
    </source>
</evidence>
<proteinExistence type="inferred from homology"/>
<organism evidence="17 18">
    <name type="scientific">Morus notabilis</name>
    <dbReference type="NCBI Taxonomy" id="981085"/>
    <lineage>
        <taxon>Eukaryota</taxon>
        <taxon>Viridiplantae</taxon>
        <taxon>Streptophyta</taxon>
        <taxon>Embryophyta</taxon>
        <taxon>Tracheophyta</taxon>
        <taxon>Spermatophyta</taxon>
        <taxon>Magnoliopsida</taxon>
        <taxon>eudicotyledons</taxon>
        <taxon>Gunneridae</taxon>
        <taxon>Pentapetalae</taxon>
        <taxon>rosids</taxon>
        <taxon>fabids</taxon>
        <taxon>Rosales</taxon>
        <taxon>Moraceae</taxon>
        <taxon>Moreae</taxon>
        <taxon>Morus</taxon>
    </lineage>
</organism>
<dbReference type="PROSITE" id="PS51384">
    <property type="entry name" value="FAD_FR"/>
    <property type="match status" value="1"/>
</dbReference>
<dbReference type="SFLD" id="SFLDS00052">
    <property type="entry name" value="Ferric_Reductase_Domain"/>
    <property type="match status" value="1"/>
</dbReference>
<evidence type="ECO:0000256" key="13">
    <source>
        <dbReference type="ARBA" id="ARBA00050970"/>
    </source>
</evidence>
<feature type="transmembrane region" description="Helical" evidence="15">
    <location>
        <begin position="120"/>
        <end position="141"/>
    </location>
</feature>
<keyword evidence="7" id="KW-0249">Electron transport</keyword>
<dbReference type="Pfam" id="PF01794">
    <property type="entry name" value="Ferric_reduct"/>
    <property type="match status" value="1"/>
</dbReference>
<dbReference type="InterPro" id="IPR013121">
    <property type="entry name" value="Fe_red_NAD-bd_6"/>
</dbReference>
<dbReference type="Pfam" id="PF08030">
    <property type="entry name" value="NAD_binding_6"/>
    <property type="match status" value="1"/>
</dbReference>
<feature type="transmembrane region" description="Helical" evidence="15">
    <location>
        <begin position="213"/>
        <end position="237"/>
    </location>
</feature>
<sequence length="717" mass="80842">MVTKTPSSHEDIRMIRAAMRLILTILFMGFVFIWIIVPTNTYKQTWQPRIKAKVNNSTYFGSQGLTLLLYTFPVLLFAVLGCVYIHLGRKLDGHDHNVQSGKNHRFAVWKRPILVKGPQGIVSSIELTFFVMFIALLVWSFSTYLHNSFAKITPKSAAKDGEKVWESKLDSAALRLGLIGNICLAFLFFPVARGSSVLPLFGLTSEASIKYHIWLGHLVLTLFTAHGLCYIIFWGVTHDISQMLKWDKVGISNVAGEIALLAGLAMWATTIPRIRRKFFELFFYTHYLYIIFVIFFVLHVGISYSCMMLPGFYLFLVDRYLRFLQSQKSVRLISSRVLSCESVELNFSKNPGLKYHPTSTIFINVPSISKLQWHPFTITSNSNLEPEKLSVVIKSEGSWAKKLYLLLSSSASNVDRLEVAVEGPYGPVSTNFLRHDTLVMVSGGSGITPFISIIRELIFTTTTLKCKTPRVLLIAAFKNSTDLSMLDLILPLTRTPSDLTNLDLQIETYITREKQPKSDHNSKPLILTKWFKPHVTDSPISATLGPNGWLWLGGIIVSSFIIFLILIGVITRYYIYPIDHNSNKVFSYSLRGVLNMLAICFSIAVSASLAVFWNKRQNAMEAKQIQNLDRSSPMGSPESLFYNAERELESLPQQSLGQATNVHYGERPDLKRILFECKGTSIGILACGPKKLRHEVANICSSGLAENLHFESISFSW</sequence>
<dbReference type="EC" id="1.16.1.7" evidence="14"/>
<name>W9SCD8_9ROSA</name>
<dbReference type="OrthoDB" id="167398at2759"/>
<evidence type="ECO:0000256" key="6">
    <source>
        <dbReference type="ARBA" id="ARBA00022723"/>
    </source>
</evidence>
<gene>
    <name evidence="17" type="ORF">L484_021470</name>
</gene>
<dbReference type="InterPro" id="IPR013130">
    <property type="entry name" value="Fe3_Rdtase_TM_dom"/>
</dbReference>
<evidence type="ECO:0000256" key="15">
    <source>
        <dbReference type="SAM" id="Phobius"/>
    </source>
</evidence>
<keyword evidence="12 15" id="KW-0472">Membrane</keyword>
<evidence type="ECO:0000313" key="17">
    <source>
        <dbReference type="EMBL" id="EXC35108.1"/>
    </source>
</evidence>
<dbReference type="InterPro" id="IPR017927">
    <property type="entry name" value="FAD-bd_FR_type"/>
</dbReference>
<dbReference type="CDD" id="cd06186">
    <property type="entry name" value="NOX_Duox_like_FAD_NADP"/>
    <property type="match status" value="1"/>
</dbReference>
<keyword evidence="10" id="KW-0408">Iron</keyword>
<evidence type="ECO:0000256" key="11">
    <source>
        <dbReference type="ARBA" id="ARBA00023065"/>
    </source>
</evidence>
<comment type="catalytic activity">
    <reaction evidence="13">
        <text>2 a Fe(II)-siderophore + NAD(+) + H(+) = 2 a Fe(III)-siderophore + NADH</text>
        <dbReference type="Rhea" id="RHEA:15061"/>
        <dbReference type="Rhea" id="RHEA-COMP:11342"/>
        <dbReference type="Rhea" id="RHEA-COMP:11344"/>
        <dbReference type="ChEBI" id="CHEBI:15378"/>
        <dbReference type="ChEBI" id="CHEBI:29033"/>
        <dbReference type="ChEBI" id="CHEBI:29034"/>
        <dbReference type="ChEBI" id="CHEBI:57540"/>
        <dbReference type="ChEBI" id="CHEBI:57945"/>
        <dbReference type="EC" id="1.16.1.7"/>
    </reaction>
</comment>
<evidence type="ECO:0000256" key="10">
    <source>
        <dbReference type="ARBA" id="ARBA00023004"/>
    </source>
</evidence>
<feature type="domain" description="FAD-binding FR-type" evidence="16">
    <location>
        <begin position="325"/>
        <end position="431"/>
    </location>
</feature>
<dbReference type="PANTHER" id="PTHR11972">
    <property type="entry name" value="NADPH OXIDASE"/>
    <property type="match status" value="1"/>
</dbReference>
<keyword evidence="5 15" id="KW-0812">Transmembrane</keyword>
<dbReference type="GO" id="GO:0046872">
    <property type="term" value="F:metal ion binding"/>
    <property type="evidence" value="ECO:0007669"/>
    <property type="project" value="UniProtKB-KW"/>
</dbReference>
<keyword evidence="11" id="KW-0406">Ion transport</keyword>
<dbReference type="KEGG" id="mnt:21404325"/>
<feature type="transmembrane region" description="Helical" evidence="15">
    <location>
        <begin position="172"/>
        <end position="192"/>
    </location>
</feature>
<evidence type="ECO:0000256" key="9">
    <source>
        <dbReference type="ARBA" id="ARBA00023002"/>
    </source>
</evidence>
<dbReference type="Gene3D" id="3.40.50.80">
    <property type="entry name" value="Nucleotide-binding domain of ferredoxin-NADP reductase (FNR) module"/>
    <property type="match status" value="2"/>
</dbReference>
<feature type="transmembrane region" description="Helical" evidence="15">
    <location>
        <begin position="594"/>
        <end position="613"/>
    </location>
</feature>
<evidence type="ECO:0000256" key="1">
    <source>
        <dbReference type="ARBA" id="ARBA00001974"/>
    </source>
</evidence>
<dbReference type="GO" id="GO:0006811">
    <property type="term" value="P:monoatomic ion transport"/>
    <property type="evidence" value="ECO:0007669"/>
    <property type="project" value="UniProtKB-KW"/>
</dbReference>
<keyword evidence="8 15" id="KW-1133">Transmembrane helix</keyword>
<dbReference type="SFLD" id="SFLDG01168">
    <property type="entry name" value="Ferric_reductase_subgroup_(FRE"/>
    <property type="match status" value="1"/>
</dbReference>
<keyword evidence="18" id="KW-1185">Reference proteome</keyword>
<dbReference type="InterPro" id="IPR013112">
    <property type="entry name" value="FAD-bd_8"/>
</dbReference>
<reference evidence="18" key="1">
    <citation type="submission" date="2013-01" db="EMBL/GenBank/DDBJ databases">
        <title>Draft Genome Sequence of a Mulberry Tree, Morus notabilis C.K. Schneid.</title>
        <authorList>
            <person name="He N."/>
            <person name="Zhao S."/>
        </authorList>
    </citation>
    <scope>NUCLEOTIDE SEQUENCE</scope>
</reference>
<accession>W9SCD8</accession>
<dbReference type="Pfam" id="PF08022">
    <property type="entry name" value="FAD_binding_8"/>
    <property type="match status" value="1"/>
</dbReference>
<feature type="transmembrane region" description="Helical" evidence="15">
    <location>
        <begin position="67"/>
        <end position="87"/>
    </location>
</feature>
<dbReference type="InterPro" id="IPR039261">
    <property type="entry name" value="FNR_nucleotide-bd"/>
</dbReference>
<dbReference type="GO" id="GO:0140618">
    <property type="term" value="F:ferric-chelate reductase (NADH) activity"/>
    <property type="evidence" value="ECO:0007669"/>
    <property type="project" value="UniProtKB-EC"/>
</dbReference>
<feature type="transmembrane region" description="Helical" evidence="15">
    <location>
        <begin position="249"/>
        <end position="271"/>
    </location>
</feature>
<dbReference type="Proteomes" id="UP000030645">
    <property type="component" value="Unassembled WGS sequence"/>
</dbReference>
<protein>
    <recommendedName>
        <fullName evidence="14">ferric-chelate reductase (NADH)</fullName>
        <ecNumber evidence="14">1.16.1.7</ecNumber>
    </recommendedName>
</protein>
<comment type="subcellular location">
    <subcellularLocation>
        <location evidence="2">Membrane</location>
        <topology evidence="2">Multi-pass membrane protein</topology>
    </subcellularLocation>
</comment>
<evidence type="ECO:0000256" key="8">
    <source>
        <dbReference type="ARBA" id="ARBA00022989"/>
    </source>
</evidence>
<comment type="similarity">
    <text evidence="3">Belongs to the ferric reductase (FRE) family.</text>
</comment>